<evidence type="ECO:0000313" key="3">
    <source>
        <dbReference type="Proteomes" id="UP001189429"/>
    </source>
</evidence>
<reference evidence="2" key="1">
    <citation type="submission" date="2023-10" db="EMBL/GenBank/DDBJ databases">
        <authorList>
            <person name="Chen Y."/>
            <person name="Shah S."/>
            <person name="Dougan E. K."/>
            <person name="Thang M."/>
            <person name="Chan C."/>
        </authorList>
    </citation>
    <scope>NUCLEOTIDE SEQUENCE [LARGE SCALE GENOMIC DNA]</scope>
</reference>
<organism evidence="2 3">
    <name type="scientific">Prorocentrum cordatum</name>
    <dbReference type="NCBI Taxonomy" id="2364126"/>
    <lineage>
        <taxon>Eukaryota</taxon>
        <taxon>Sar</taxon>
        <taxon>Alveolata</taxon>
        <taxon>Dinophyceae</taxon>
        <taxon>Prorocentrales</taxon>
        <taxon>Prorocentraceae</taxon>
        <taxon>Prorocentrum</taxon>
    </lineage>
</organism>
<name>A0ABN9Q4V9_9DINO</name>
<evidence type="ECO:0000313" key="2">
    <source>
        <dbReference type="EMBL" id="CAK0800752.1"/>
    </source>
</evidence>
<dbReference type="Proteomes" id="UP001189429">
    <property type="component" value="Unassembled WGS sequence"/>
</dbReference>
<dbReference type="EMBL" id="CAUYUJ010002436">
    <property type="protein sequence ID" value="CAK0800752.1"/>
    <property type="molecule type" value="Genomic_DNA"/>
</dbReference>
<evidence type="ECO:0000256" key="1">
    <source>
        <dbReference type="SAM" id="MobiDB-lite"/>
    </source>
</evidence>
<sequence>MAQLVAAAGTKTVSPSTVINQRAAVATTIIKPASPLIAMAAKRNTGGDAIIFQTVTVSPDPVHFPPSGSHPISTRTLPARPASGRLMTSRLCDRGRSLTWRVLEACRRRPGSSVRDALPSVFDYLPARHRGPTPQGAESRPPMTVLRQM</sequence>
<protein>
    <submittedName>
        <fullName evidence="2">Uncharacterized protein</fullName>
    </submittedName>
</protein>
<keyword evidence="3" id="KW-1185">Reference proteome</keyword>
<comment type="caution">
    <text evidence="2">The sequence shown here is derived from an EMBL/GenBank/DDBJ whole genome shotgun (WGS) entry which is preliminary data.</text>
</comment>
<feature type="region of interest" description="Disordered" evidence="1">
    <location>
        <begin position="125"/>
        <end position="149"/>
    </location>
</feature>
<gene>
    <name evidence="2" type="ORF">PCOR1329_LOCUS8811</name>
</gene>
<proteinExistence type="predicted"/>
<accession>A0ABN9Q4V9</accession>